<dbReference type="EMBL" id="BK015364">
    <property type="protein sequence ID" value="DAE03332.1"/>
    <property type="molecule type" value="Genomic_DNA"/>
</dbReference>
<accession>A0A8S5PAU3</accession>
<proteinExistence type="predicted"/>
<organism evidence="1">
    <name type="scientific">Podoviridae sp. ct9R41</name>
    <dbReference type="NCBI Taxonomy" id="2825227"/>
    <lineage>
        <taxon>Viruses</taxon>
        <taxon>Duplodnaviria</taxon>
        <taxon>Heunggongvirae</taxon>
        <taxon>Uroviricota</taxon>
        <taxon>Caudoviricetes</taxon>
    </lineage>
</organism>
<reference evidence="1" key="1">
    <citation type="journal article" date="2021" name="Proc. Natl. Acad. Sci. U.S.A.">
        <title>A Catalog of Tens of Thousands of Viruses from Human Metagenomes Reveals Hidden Associations with Chronic Diseases.</title>
        <authorList>
            <person name="Tisza M.J."/>
            <person name="Buck C.B."/>
        </authorList>
    </citation>
    <scope>NUCLEOTIDE SEQUENCE</scope>
    <source>
        <strain evidence="1">Ct9R41</strain>
    </source>
</reference>
<protein>
    <submittedName>
        <fullName evidence="1">DNA polymerase eta</fullName>
    </submittedName>
</protein>
<evidence type="ECO:0000313" key="1">
    <source>
        <dbReference type="EMBL" id="DAE03332.1"/>
    </source>
</evidence>
<name>A0A8S5PAU3_9CAUD</name>
<sequence>MISENFKCPKCGAPVVDWYFPNGECVMVVEEDSDRFQCCGHLIEPICYPNVSKDNPMNRTKSCGYFGLEDLDMECQDNGEEKTEN</sequence>